<protein>
    <recommendedName>
        <fullName evidence="3">Helix-turn-helix DNA binding domain protein</fullName>
    </recommendedName>
</protein>
<evidence type="ECO:0008006" key="3">
    <source>
        <dbReference type="Google" id="ProtNLM"/>
    </source>
</evidence>
<dbReference type="EMBL" id="KT591489">
    <property type="protein sequence ID" value="ALF00424.1"/>
    <property type="molecule type" value="Genomic_DNA"/>
</dbReference>
<gene>
    <name evidence="1" type="ORF">SEA_ARCHIE_130</name>
</gene>
<dbReference type="OrthoDB" id="23451at10239"/>
<dbReference type="Proteomes" id="UP000201697">
    <property type="component" value="Segment"/>
</dbReference>
<organism evidence="1 2">
    <name type="scientific">Mycobacterium phage Archie</name>
    <dbReference type="NCBI Taxonomy" id="1718599"/>
    <lineage>
        <taxon>Viruses</taxon>
        <taxon>Duplodnaviria</taxon>
        <taxon>Heunggongvirae</taxon>
        <taxon>Uroviricota</taxon>
        <taxon>Caudoviricetes</taxon>
        <taxon>Vilmaviridae</taxon>
        <taxon>Lclasvirinae</taxon>
        <taxon>Faithunavirus</taxon>
        <taxon>Faithunavirus archie</taxon>
    </lineage>
</organism>
<name>A0A0M4R9Z3_9CAUD</name>
<dbReference type="GeneID" id="26632237"/>
<reference evidence="1 2" key="1">
    <citation type="submission" date="2015-08" db="EMBL/GenBank/DDBJ databases">
        <authorList>
            <person name="Clarke R.M."/>
            <person name="Taylor B.J."/>
            <person name="Thorniley A.J."/>
            <person name="Dasenko M.A."/>
            <person name="Denver D.R."/>
            <person name="Garcia-Ruiz H."/>
            <person name="Hoyer J.S."/>
            <person name="Jogdeo S."/>
            <person name="Sullivan C.M."/>
            <person name="Peterson M.R."/>
            <person name="Rowley E.R."/>
            <person name="Schnitzler C.E."/>
            <person name="Vining K.J."/>
            <person name="Almabruk K.H."/>
            <person name="Banawas S."/>
            <person name="Beatty C."/>
            <person name="Bullock C.J."/>
            <person name="Cappellazzi J.E."/>
            <person name="Chagani S.E."/>
            <person name="Chatterjee P."/>
            <person name="Cram E.D."/>
            <person name="Elorriaga M.E."/>
            <person name="Esser M."/>
            <person name="Fellows E.J."/>
            <person name="Garcia G.R."/>
            <person name="Gullaba J.M."/>
            <person name="Kinsley M.A."/>
            <person name="Luo F."/>
            <person name="McGinnis M."/>
            <person name="Paquette C.E."/>
            <person name="Reddekopp R.L."/>
            <person name="Rosen K.L."/>
            <person name="Sahlfeld L.M."/>
            <person name="Vondras A.M."/>
            <person name="Wang J.X."/>
            <person name="Weiss E.S."/>
            <person name="Wernick R."/>
            <person name="Abuelizz H.A."/>
            <person name="Amaro Y."/>
            <person name="Archer C.L."/>
            <person name="Basu A."/>
            <person name="Bellinger M.R."/>
            <person name="Johnson S.F."/>
            <person name="Kitchen S.A."/>
            <person name="Li M."/>
            <person name="Morey-Castro K.E."/>
            <person name="Lavalleur H.J."/>
            <person name="Rangel L.J."/>
            <person name="Ree J.F."/>
            <person name="Shay S.D."/>
            <person name="Sheng Y."/>
            <person name="Smyth J.C."/>
            <person name="Stamm E.A."/>
            <person name="Taylor C.R."/>
            <person name="Vining O.B."/>
            <person name="Wanzeck K.M."/>
            <person name="Watson G."/>
            <person name="Bruck A.J."/>
            <person name="Anders K.R."/>
            <person name="Bradley K.W."/>
            <person name="Asai D.J."/>
            <person name="Bowman C.A."/>
            <person name="Russell D.A."/>
            <person name="Pope W.H."/>
            <person name="Jacobs-Sera D."/>
            <person name="Hendrix R.W."/>
            <person name="Hatfull G.F."/>
        </authorList>
    </citation>
    <scope>NUCLEOTIDE SEQUENCE [LARGE SCALE GENOMIC DNA]</scope>
</reference>
<evidence type="ECO:0000313" key="2">
    <source>
        <dbReference type="Proteomes" id="UP000201697"/>
    </source>
</evidence>
<dbReference type="RefSeq" id="YP_009205585.1">
    <property type="nucleotide sequence ID" value="NC_028878.1"/>
</dbReference>
<sequence length="77" mass="8402">MESVYSPSMVSDATLISIAARTEAIVAETVALYDAIREAKETGYSYNELEVATKFTRGTLQNIAAGKNPRLSIEDRC</sequence>
<accession>A0A0M4R9Z3</accession>
<keyword evidence="2" id="KW-1185">Reference proteome</keyword>
<proteinExistence type="predicted"/>
<evidence type="ECO:0000313" key="1">
    <source>
        <dbReference type="EMBL" id="ALF00424.1"/>
    </source>
</evidence>
<dbReference type="KEGG" id="vg:26632237"/>